<dbReference type="Gene3D" id="3.40.50.720">
    <property type="entry name" value="NAD(P)-binding Rossmann-like Domain"/>
    <property type="match status" value="1"/>
</dbReference>
<reference evidence="4" key="1">
    <citation type="submission" date="2020-08" db="EMBL/GenBank/DDBJ databases">
        <title>Whole genome shotgun sequence of Actinocatenispora sera NBRC 101916.</title>
        <authorList>
            <person name="Komaki H."/>
            <person name="Tamura T."/>
        </authorList>
    </citation>
    <scope>NUCLEOTIDE SEQUENCE</scope>
    <source>
        <strain evidence="4">NBRC 101916</strain>
    </source>
</reference>
<dbReference type="KEGG" id="aser:Asera_53000"/>
<gene>
    <name evidence="4" type="ORF">Asera_53000</name>
</gene>
<dbReference type="AlphaFoldDB" id="A0A810L9C5"/>
<evidence type="ECO:0000259" key="3">
    <source>
        <dbReference type="SMART" id="SM00829"/>
    </source>
</evidence>
<feature type="domain" description="Enoyl reductase (ER)" evidence="3">
    <location>
        <begin position="10"/>
        <end position="310"/>
    </location>
</feature>
<dbReference type="EMBL" id="AP023354">
    <property type="protein sequence ID" value="BCJ31192.1"/>
    <property type="molecule type" value="Genomic_DNA"/>
</dbReference>
<keyword evidence="5" id="KW-1185">Reference proteome</keyword>
<dbReference type="SMART" id="SM00829">
    <property type="entry name" value="PKS_ER"/>
    <property type="match status" value="1"/>
</dbReference>
<dbReference type="SUPFAM" id="SSF50129">
    <property type="entry name" value="GroES-like"/>
    <property type="match status" value="1"/>
</dbReference>
<evidence type="ECO:0000313" key="4">
    <source>
        <dbReference type="EMBL" id="BCJ31192.1"/>
    </source>
</evidence>
<dbReference type="Pfam" id="PF08240">
    <property type="entry name" value="ADH_N"/>
    <property type="match status" value="1"/>
</dbReference>
<dbReference type="PANTHER" id="PTHR48106">
    <property type="entry name" value="QUINONE OXIDOREDUCTASE PIG3-RELATED"/>
    <property type="match status" value="1"/>
</dbReference>
<dbReference type="InterPro" id="IPR036291">
    <property type="entry name" value="NAD(P)-bd_dom_sf"/>
</dbReference>
<dbReference type="InterPro" id="IPR020843">
    <property type="entry name" value="ER"/>
</dbReference>
<dbReference type="OrthoDB" id="3727682at2"/>
<accession>A0A810L9C5</accession>
<dbReference type="InterPro" id="IPR011032">
    <property type="entry name" value="GroES-like_sf"/>
</dbReference>
<evidence type="ECO:0000256" key="1">
    <source>
        <dbReference type="ARBA" id="ARBA00022857"/>
    </source>
</evidence>
<dbReference type="RefSeq" id="WP_030448191.1">
    <property type="nucleotide sequence ID" value="NZ_AP023354.1"/>
</dbReference>
<evidence type="ECO:0000256" key="2">
    <source>
        <dbReference type="ARBA" id="ARBA00023002"/>
    </source>
</evidence>
<dbReference type="PANTHER" id="PTHR48106:SF18">
    <property type="entry name" value="QUINONE OXIDOREDUCTASE PIG3"/>
    <property type="match status" value="1"/>
</dbReference>
<dbReference type="Gene3D" id="3.90.180.10">
    <property type="entry name" value="Medium-chain alcohol dehydrogenases, catalytic domain"/>
    <property type="match status" value="1"/>
</dbReference>
<dbReference type="GO" id="GO:0016651">
    <property type="term" value="F:oxidoreductase activity, acting on NAD(P)H"/>
    <property type="evidence" value="ECO:0007669"/>
    <property type="project" value="TreeGrafter"/>
</dbReference>
<dbReference type="SUPFAM" id="SSF51735">
    <property type="entry name" value="NAD(P)-binding Rossmann-fold domains"/>
    <property type="match status" value="1"/>
</dbReference>
<sequence length="312" mass="31790">MKVVGVTEFGGPEQLRSLDVPEPHAGPGQVRIRVAAAAVNPTDAGLRAGGHRARLTAQDPPYVPGMDAAGTIDEVGADVTGRAVGEQVMAIAVPTSPTKGAYTELLVVPAAQAVPVPAGLSLVEAATVPMNGLTTVLALDALALRPGDTLAVTGAAGAVGGYAIQLGRERGLRVLADAAPADRKLITALGADVVVDRGEDVAQRFRNEAPDGVPGLIDAAVLDELIVPAVADGGGIASLRYWEGEPGRGITVHRIRVAAAAHRTDVLDGLRRAAEAGVLTARVADTYPADRAADAHRRLAAGGTRGRLVLTF</sequence>
<dbReference type="Pfam" id="PF13602">
    <property type="entry name" value="ADH_zinc_N_2"/>
    <property type="match status" value="1"/>
</dbReference>
<dbReference type="Proteomes" id="UP000680750">
    <property type="component" value="Chromosome"/>
</dbReference>
<dbReference type="CDD" id="cd05289">
    <property type="entry name" value="MDR_like_2"/>
    <property type="match status" value="1"/>
</dbReference>
<organism evidence="4 5">
    <name type="scientific">Actinocatenispora sera</name>
    <dbReference type="NCBI Taxonomy" id="390989"/>
    <lineage>
        <taxon>Bacteria</taxon>
        <taxon>Bacillati</taxon>
        <taxon>Actinomycetota</taxon>
        <taxon>Actinomycetes</taxon>
        <taxon>Micromonosporales</taxon>
        <taxon>Micromonosporaceae</taxon>
        <taxon>Actinocatenispora</taxon>
    </lineage>
</organism>
<name>A0A810L9C5_9ACTN</name>
<dbReference type="InterPro" id="IPR013154">
    <property type="entry name" value="ADH-like_N"/>
</dbReference>
<dbReference type="GO" id="GO:0070402">
    <property type="term" value="F:NADPH binding"/>
    <property type="evidence" value="ECO:0007669"/>
    <property type="project" value="TreeGrafter"/>
</dbReference>
<keyword evidence="2" id="KW-0560">Oxidoreductase</keyword>
<protein>
    <submittedName>
        <fullName evidence="4">Zinc-binding alcohol dehydrogenase</fullName>
    </submittedName>
</protein>
<evidence type="ECO:0000313" key="5">
    <source>
        <dbReference type="Proteomes" id="UP000680750"/>
    </source>
</evidence>
<proteinExistence type="predicted"/>
<keyword evidence="1" id="KW-0521">NADP</keyword>